<keyword evidence="7 8" id="KW-0472">Membrane</keyword>
<feature type="transmembrane region" description="Helical" evidence="8">
    <location>
        <begin position="199"/>
        <end position="216"/>
    </location>
</feature>
<dbReference type="InterPro" id="IPR050297">
    <property type="entry name" value="LipidA_mod_glycosyltrf_83"/>
</dbReference>
<feature type="transmembrane region" description="Helical" evidence="8">
    <location>
        <begin position="281"/>
        <end position="298"/>
    </location>
</feature>
<gene>
    <name evidence="9" type="ORF">ENO47_06820</name>
</gene>
<keyword evidence="2" id="KW-1003">Cell membrane</keyword>
<comment type="subcellular location">
    <subcellularLocation>
        <location evidence="1">Cell membrane</location>
        <topology evidence="1">Multi-pass membrane protein</topology>
    </subcellularLocation>
</comment>
<feature type="transmembrane region" description="Helical" evidence="8">
    <location>
        <begin position="304"/>
        <end position="320"/>
    </location>
</feature>
<protein>
    <submittedName>
        <fullName evidence="9">Glycosyl transferase</fullName>
    </submittedName>
</protein>
<dbReference type="PANTHER" id="PTHR33908">
    <property type="entry name" value="MANNOSYLTRANSFERASE YKCB-RELATED"/>
    <property type="match status" value="1"/>
</dbReference>
<dbReference type="AlphaFoldDB" id="A0A7C2V414"/>
<feature type="transmembrane region" description="Helical" evidence="8">
    <location>
        <begin position="153"/>
        <end position="169"/>
    </location>
</feature>
<keyword evidence="3" id="KW-0328">Glycosyltransferase</keyword>
<feature type="transmembrane region" description="Helical" evidence="8">
    <location>
        <begin position="132"/>
        <end position="148"/>
    </location>
</feature>
<evidence type="ECO:0000256" key="5">
    <source>
        <dbReference type="ARBA" id="ARBA00022692"/>
    </source>
</evidence>
<evidence type="ECO:0000256" key="4">
    <source>
        <dbReference type="ARBA" id="ARBA00022679"/>
    </source>
</evidence>
<dbReference type="GO" id="GO:0010041">
    <property type="term" value="P:response to iron(III) ion"/>
    <property type="evidence" value="ECO:0007669"/>
    <property type="project" value="TreeGrafter"/>
</dbReference>
<keyword evidence="4 9" id="KW-0808">Transferase</keyword>
<evidence type="ECO:0000256" key="1">
    <source>
        <dbReference type="ARBA" id="ARBA00004651"/>
    </source>
</evidence>
<organism evidence="9">
    <name type="scientific">Hydrogenobacter sp</name>
    <dbReference type="NCBI Taxonomy" id="2152829"/>
    <lineage>
        <taxon>Bacteria</taxon>
        <taxon>Pseudomonadati</taxon>
        <taxon>Aquificota</taxon>
        <taxon>Aquificia</taxon>
        <taxon>Aquificales</taxon>
        <taxon>Aquificaceae</taxon>
        <taxon>Hydrogenobacter</taxon>
    </lineage>
</organism>
<accession>A0A7C2V414</accession>
<evidence type="ECO:0000256" key="3">
    <source>
        <dbReference type="ARBA" id="ARBA00022676"/>
    </source>
</evidence>
<comment type="caution">
    <text evidence="9">The sequence shown here is derived from an EMBL/GenBank/DDBJ whole genome shotgun (WGS) entry which is preliminary data.</text>
</comment>
<feature type="transmembrane region" description="Helical" evidence="8">
    <location>
        <begin position="108"/>
        <end position="126"/>
    </location>
</feature>
<feature type="transmembrane region" description="Helical" evidence="8">
    <location>
        <begin position="332"/>
        <end position="354"/>
    </location>
</feature>
<name>A0A7C2V414_9AQUI</name>
<feature type="transmembrane region" description="Helical" evidence="8">
    <location>
        <begin position="80"/>
        <end position="101"/>
    </location>
</feature>
<evidence type="ECO:0000313" key="9">
    <source>
        <dbReference type="EMBL" id="HEW46358.1"/>
    </source>
</evidence>
<evidence type="ECO:0000256" key="2">
    <source>
        <dbReference type="ARBA" id="ARBA00022475"/>
    </source>
</evidence>
<feature type="transmembrane region" description="Helical" evidence="8">
    <location>
        <begin position="175"/>
        <end position="192"/>
    </location>
</feature>
<dbReference type="EMBL" id="DSFP01000061">
    <property type="protein sequence ID" value="HEW46358.1"/>
    <property type="molecule type" value="Genomic_DNA"/>
</dbReference>
<evidence type="ECO:0000256" key="8">
    <source>
        <dbReference type="SAM" id="Phobius"/>
    </source>
</evidence>
<evidence type="ECO:0000256" key="7">
    <source>
        <dbReference type="ARBA" id="ARBA00023136"/>
    </source>
</evidence>
<feature type="transmembrane region" description="Helical" evidence="8">
    <location>
        <begin position="247"/>
        <end position="269"/>
    </location>
</feature>
<reference evidence="9" key="1">
    <citation type="journal article" date="2020" name="mSystems">
        <title>Genome- and Community-Level Interaction Insights into Carbon Utilization and Element Cycling Functions of Hydrothermarchaeota in Hydrothermal Sediment.</title>
        <authorList>
            <person name="Zhou Z."/>
            <person name="Liu Y."/>
            <person name="Xu W."/>
            <person name="Pan J."/>
            <person name="Luo Z.H."/>
            <person name="Li M."/>
        </authorList>
    </citation>
    <scope>NUCLEOTIDE SEQUENCE [LARGE SCALE GENOMIC DNA]</scope>
    <source>
        <strain evidence="9">SpSt-132</strain>
    </source>
</reference>
<sequence length="445" mass="51462">MNITLLIVLALLSLMPNLSKYPFKGEESLRTIVAFEMWYSKSYFQPTFLGEPYFNKPPLFNWLIIAYSHTFPWSEITGRAVSLTFLFLTTLAVGLFSYNLFKKVNLSLLSSLIFLTFGNVLFFYGYLAEIDITFTFFVFGGMISLYLWQRGAFSWAILSGIIFGLSALLKGLPAYAFLTFSLFAFAIYNWNLKALLNKGTALIYLISLVIPLLWLLQTPEPLEYLKNLWRESFSRVEGDFSRLKHMLIYPLINFKDLLPWSLIFFLSLYSLRRELNIPSEIKLLFLLFFINYIPYWISNAAGRYILPLYPILALLFSYYIHQAMKKEAIKRLVLGLLITTIALRFVYGFVFFSYEENRPNSRKGIAKDMATLIDLRKGIACECPEEKSICLYLGIWKGEPLKRLSKNPTADYIISCNKSLGKVIKEYDLKNRKVYLEASSGGLNY</sequence>
<dbReference type="GO" id="GO:0016763">
    <property type="term" value="F:pentosyltransferase activity"/>
    <property type="evidence" value="ECO:0007669"/>
    <property type="project" value="TreeGrafter"/>
</dbReference>
<evidence type="ECO:0000256" key="6">
    <source>
        <dbReference type="ARBA" id="ARBA00022989"/>
    </source>
</evidence>
<proteinExistence type="predicted"/>
<keyword evidence="6 8" id="KW-1133">Transmembrane helix</keyword>
<keyword evidence="5 8" id="KW-0812">Transmembrane</keyword>
<dbReference type="PANTHER" id="PTHR33908:SF3">
    <property type="entry name" value="UNDECAPRENYL PHOSPHATE-ALPHA-4-AMINO-4-DEOXY-L-ARABINOSE ARABINOSYL TRANSFERASE"/>
    <property type="match status" value="1"/>
</dbReference>
<dbReference type="GO" id="GO:0005886">
    <property type="term" value="C:plasma membrane"/>
    <property type="evidence" value="ECO:0007669"/>
    <property type="project" value="UniProtKB-SubCell"/>
</dbReference>
<dbReference type="GO" id="GO:0009103">
    <property type="term" value="P:lipopolysaccharide biosynthetic process"/>
    <property type="evidence" value="ECO:0007669"/>
    <property type="project" value="UniProtKB-ARBA"/>
</dbReference>